<dbReference type="EMBL" id="CM044706">
    <property type="protein sequence ID" value="KAI5656922.1"/>
    <property type="molecule type" value="Genomic_DNA"/>
</dbReference>
<protein>
    <submittedName>
        <fullName evidence="1">Uncharacterized protein</fullName>
    </submittedName>
</protein>
<evidence type="ECO:0000313" key="2">
    <source>
        <dbReference type="Proteomes" id="UP001060085"/>
    </source>
</evidence>
<accession>A0ACC0A7N2</accession>
<proteinExistence type="predicted"/>
<reference evidence="2" key="1">
    <citation type="journal article" date="2023" name="Nat. Plants">
        <title>Single-cell RNA sequencing provides a high-resolution roadmap for understanding the multicellular compartmentation of specialized metabolism.</title>
        <authorList>
            <person name="Sun S."/>
            <person name="Shen X."/>
            <person name="Li Y."/>
            <person name="Li Y."/>
            <person name="Wang S."/>
            <person name="Li R."/>
            <person name="Zhang H."/>
            <person name="Shen G."/>
            <person name="Guo B."/>
            <person name="Wei J."/>
            <person name="Xu J."/>
            <person name="St-Pierre B."/>
            <person name="Chen S."/>
            <person name="Sun C."/>
        </authorList>
    </citation>
    <scope>NUCLEOTIDE SEQUENCE [LARGE SCALE GENOMIC DNA]</scope>
</reference>
<keyword evidence="2" id="KW-1185">Reference proteome</keyword>
<evidence type="ECO:0000313" key="1">
    <source>
        <dbReference type="EMBL" id="KAI5656922.1"/>
    </source>
</evidence>
<name>A0ACC0A7N2_CATRO</name>
<comment type="caution">
    <text evidence="1">The sequence shown here is derived from an EMBL/GenBank/DDBJ whole genome shotgun (WGS) entry which is preliminary data.</text>
</comment>
<organism evidence="1 2">
    <name type="scientific">Catharanthus roseus</name>
    <name type="common">Madagascar periwinkle</name>
    <name type="synonym">Vinca rosea</name>
    <dbReference type="NCBI Taxonomy" id="4058"/>
    <lineage>
        <taxon>Eukaryota</taxon>
        <taxon>Viridiplantae</taxon>
        <taxon>Streptophyta</taxon>
        <taxon>Embryophyta</taxon>
        <taxon>Tracheophyta</taxon>
        <taxon>Spermatophyta</taxon>
        <taxon>Magnoliopsida</taxon>
        <taxon>eudicotyledons</taxon>
        <taxon>Gunneridae</taxon>
        <taxon>Pentapetalae</taxon>
        <taxon>asterids</taxon>
        <taxon>lamiids</taxon>
        <taxon>Gentianales</taxon>
        <taxon>Apocynaceae</taxon>
        <taxon>Rauvolfioideae</taxon>
        <taxon>Vinceae</taxon>
        <taxon>Catharanthinae</taxon>
        <taxon>Catharanthus</taxon>
    </lineage>
</organism>
<gene>
    <name evidence="1" type="ORF">M9H77_25715</name>
</gene>
<sequence length="289" mass="33112">MRSPLLKGKKTLSKKGKWTPEEDQKLIAYVKRYGIWNWSQMPRFAGLSRSGKSCRLRWLNYLSPDVKHGNFTLEEEETIIRMYQNLGSRWSVIAKELRGRTDNEIKNFWHTRLKKRFHNNNLVPKAQSPAVELLSFQASSGSGSSSQLENSQEEIINNGSVLIYHNDGEVVSSSPESKDSTDWSFASDHHQAEEGIMNNIINNEDSADQIPAGDWTLVHDFMEEDQADQLAGFVYTEFDHPLWSVDPLTPSSCFYNDAYCHMLFNLPQESGGMINLFQEHPPIYLFETA</sequence>
<dbReference type="Proteomes" id="UP001060085">
    <property type="component" value="Linkage Group LG06"/>
</dbReference>